<evidence type="ECO:0000313" key="1">
    <source>
        <dbReference type="EMBL" id="CAH02627.1"/>
    </source>
</evidence>
<organism evidence="1 2">
    <name type="scientific">Kluyveromyces lactis (strain ATCC 8585 / CBS 2359 / DSM 70799 / NBRC 1267 / NRRL Y-1140 / WM37)</name>
    <name type="common">Yeast</name>
    <name type="synonym">Candida sphaerica</name>
    <dbReference type="NCBI Taxonomy" id="284590"/>
    <lineage>
        <taxon>Eukaryota</taxon>
        <taxon>Fungi</taxon>
        <taxon>Dikarya</taxon>
        <taxon>Ascomycota</taxon>
        <taxon>Saccharomycotina</taxon>
        <taxon>Saccharomycetes</taxon>
        <taxon>Saccharomycetales</taxon>
        <taxon>Saccharomycetaceae</taxon>
        <taxon>Kluyveromyces</taxon>
    </lineage>
</organism>
<dbReference type="PaxDb" id="284590-Q6CYF0"/>
<dbReference type="RefSeq" id="XP_451039.1">
    <property type="nucleotide sequence ID" value="XM_451039.1"/>
</dbReference>
<evidence type="ECO:0000313" key="2">
    <source>
        <dbReference type="Proteomes" id="UP000000598"/>
    </source>
</evidence>
<dbReference type="KEGG" id="kla:KLLA0_A00913g"/>
<dbReference type="InParanoid" id="Q6CYF0"/>
<dbReference type="Proteomes" id="UP000000598">
    <property type="component" value="Chromosome A"/>
</dbReference>
<name>Q6CYF0_KLULA</name>
<keyword evidence="2" id="KW-1185">Reference proteome</keyword>
<reference evidence="1 2" key="1">
    <citation type="journal article" date="2004" name="Nature">
        <title>Genome evolution in yeasts.</title>
        <authorList>
            <consortium name="Genolevures"/>
            <person name="Dujon B."/>
            <person name="Sherman D."/>
            <person name="Fischer G."/>
            <person name="Durrens P."/>
            <person name="Casaregola S."/>
            <person name="Lafontaine I."/>
            <person name="de Montigny J."/>
            <person name="Marck C."/>
            <person name="Neuveglise C."/>
            <person name="Talla E."/>
            <person name="Goffard N."/>
            <person name="Frangeul L."/>
            <person name="Aigle M."/>
            <person name="Anthouard V."/>
            <person name="Babour A."/>
            <person name="Barbe V."/>
            <person name="Barnay S."/>
            <person name="Blanchin S."/>
            <person name="Beckerich J.M."/>
            <person name="Beyne E."/>
            <person name="Bleykasten C."/>
            <person name="Boisrame A."/>
            <person name="Boyer J."/>
            <person name="Cattolico L."/>
            <person name="Confanioleri F."/>
            <person name="de Daruvar A."/>
            <person name="Despons L."/>
            <person name="Fabre E."/>
            <person name="Fairhead C."/>
            <person name="Ferry-Dumazet H."/>
            <person name="Groppi A."/>
            <person name="Hantraye F."/>
            <person name="Hennequin C."/>
            <person name="Jauniaux N."/>
            <person name="Joyet P."/>
            <person name="Kachouri R."/>
            <person name="Kerrest A."/>
            <person name="Koszul R."/>
            <person name="Lemaire M."/>
            <person name="Lesur I."/>
            <person name="Ma L."/>
            <person name="Muller H."/>
            <person name="Nicaud J.M."/>
            <person name="Nikolski M."/>
            <person name="Oztas S."/>
            <person name="Ozier-Kalogeropoulos O."/>
            <person name="Pellenz S."/>
            <person name="Potier S."/>
            <person name="Richard G.F."/>
            <person name="Straub M.L."/>
            <person name="Suleau A."/>
            <person name="Swennene D."/>
            <person name="Tekaia F."/>
            <person name="Wesolowski-Louvel M."/>
            <person name="Westhof E."/>
            <person name="Wirth B."/>
            <person name="Zeniou-Meyer M."/>
            <person name="Zivanovic I."/>
            <person name="Bolotin-Fukuhara M."/>
            <person name="Thierry A."/>
            <person name="Bouchier C."/>
            <person name="Caudron B."/>
            <person name="Scarpelli C."/>
            <person name="Gaillardin C."/>
            <person name="Weissenbach J."/>
            <person name="Wincker P."/>
            <person name="Souciet J.L."/>
        </authorList>
    </citation>
    <scope>NUCLEOTIDE SEQUENCE [LARGE SCALE GENOMIC DNA]</scope>
    <source>
        <strain evidence="2">ATCC 8585 / CBS 2359 / DSM 70799 / NBRC 1267 / NRRL Y-1140 / WM37</strain>
    </source>
</reference>
<accession>Q6CYF0</accession>
<sequence>MMESKRRLEGLKGVLSELSSVLVHEEANDSEVQIKSSGQQGNLTEINTYNFSQDVFNKLSESNRTKKRKLRVTEDVSIVAEKEDLNVNKSALSEDENERDGIPLFVQDSSIFSDIVDEEVDTANATPLYDRKQKLTSVEETLNTTNCNFPSHELRHLMTTFLYQSSHSKKFTLPSKSAEELKAIINDFIDSLARSISSMIANKETNSVDRPTILRLFSKFGTVNKKTTNQELFEICRRYLNLEDLNELEISLFS</sequence>
<dbReference type="EMBL" id="CR382121">
    <property type="protein sequence ID" value="CAH02627.1"/>
    <property type="molecule type" value="Genomic_DNA"/>
</dbReference>
<dbReference type="GeneID" id="2896591"/>
<dbReference type="AlphaFoldDB" id="Q6CYF0"/>
<protein>
    <submittedName>
        <fullName evidence="1">KLLA0A00913p</fullName>
    </submittedName>
</protein>
<dbReference type="HOGENOM" id="CLU_1094444_0_0_1"/>
<proteinExistence type="predicted"/>
<gene>
    <name evidence="1" type="ORF">KLLA0_A00913g</name>
</gene>